<feature type="region of interest" description="Disordered" evidence="1">
    <location>
        <begin position="163"/>
        <end position="182"/>
    </location>
</feature>
<feature type="compositionally biased region" description="Acidic residues" evidence="1">
    <location>
        <begin position="235"/>
        <end position="250"/>
    </location>
</feature>
<evidence type="ECO:0000313" key="2">
    <source>
        <dbReference type="EMBL" id="KAK8867018.1"/>
    </source>
</evidence>
<evidence type="ECO:0008006" key="4">
    <source>
        <dbReference type="Google" id="ProtNLM"/>
    </source>
</evidence>
<sequence>MQVKKNFYCYIDKLVCNQAAIFNPSVEIRIGNKQGIMRPSSSTFPTFFFNQKFKCTLTIRDSFDSTSITFIICENSTELMKKSIGFSFLKSGSPCQKVEIQNEDCDRIELYFRAMIDQSKKEPRWFSSLNAEFVNAMVEGVRSIDSSVMDDILLLSSSEDFGENDYLSENDQSQTQTSNQTQTNQLPFYSEIAQNQRIIQSAPDNRPSPPKKLIQPQETCPVPKKVRKQSSISFGEEEDREEEDDFDDDMPSSGDNHEITSIELFVKAKCELLFRAPNDDVGFDIGFEFMKISRVSFTIDQKYAILFLENYIKLTKTKSIEIMNRFFSSLLITYQIVLSNKRLSVQIKRILKILIEKVFSSQSKDMISYTINALKVGPSSKSFNTNANKILKMRRAFTGDSGQLLFSKVNEYLDCEICNLMITKMELNTYSIVLAASDNLSHFETLSGLLLPRLRQAFKAVVMRNDVISSPLIVKKQMPLLSSTFVFYLLSVVKPDKTIPQPLPFEKLQRFALTAEVEFRNPIEKCLLKPGRLCLPKTCSKLQTE</sequence>
<feature type="compositionally biased region" description="Low complexity" evidence="1">
    <location>
        <begin position="172"/>
        <end position="182"/>
    </location>
</feature>
<protein>
    <recommendedName>
        <fullName evidence="4">C2 NT-type domain-containing protein</fullName>
    </recommendedName>
</protein>
<evidence type="ECO:0000256" key="1">
    <source>
        <dbReference type="SAM" id="MobiDB-lite"/>
    </source>
</evidence>
<feature type="region of interest" description="Disordered" evidence="1">
    <location>
        <begin position="201"/>
        <end position="256"/>
    </location>
</feature>
<gene>
    <name evidence="2" type="ORF">M9Y10_009987</name>
</gene>
<accession>A0ABR2IQT3</accession>
<reference evidence="2 3" key="1">
    <citation type="submission" date="2024-04" db="EMBL/GenBank/DDBJ databases">
        <title>Tritrichomonas musculus Genome.</title>
        <authorList>
            <person name="Alves-Ferreira E."/>
            <person name="Grigg M."/>
            <person name="Lorenzi H."/>
            <person name="Galac M."/>
        </authorList>
    </citation>
    <scope>NUCLEOTIDE SEQUENCE [LARGE SCALE GENOMIC DNA]</scope>
    <source>
        <strain evidence="2 3">EAF2021</strain>
    </source>
</reference>
<evidence type="ECO:0000313" key="3">
    <source>
        <dbReference type="Proteomes" id="UP001470230"/>
    </source>
</evidence>
<dbReference type="EMBL" id="JAPFFF010000015">
    <property type="protein sequence ID" value="KAK8867018.1"/>
    <property type="molecule type" value="Genomic_DNA"/>
</dbReference>
<dbReference type="Proteomes" id="UP001470230">
    <property type="component" value="Unassembled WGS sequence"/>
</dbReference>
<keyword evidence="3" id="KW-1185">Reference proteome</keyword>
<proteinExistence type="predicted"/>
<organism evidence="2 3">
    <name type="scientific">Tritrichomonas musculus</name>
    <dbReference type="NCBI Taxonomy" id="1915356"/>
    <lineage>
        <taxon>Eukaryota</taxon>
        <taxon>Metamonada</taxon>
        <taxon>Parabasalia</taxon>
        <taxon>Tritrichomonadida</taxon>
        <taxon>Tritrichomonadidae</taxon>
        <taxon>Tritrichomonas</taxon>
    </lineage>
</organism>
<name>A0ABR2IQT3_9EUKA</name>
<comment type="caution">
    <text evidence="2">The sequence shown here is derived from an EMBL/GenBank/DDBJ whole genome shotgun (WGS) entry which is preliminary data.</text>
</comment>